<proteinExistence type="predicted"/>
<reference evidence="1 2" key="1">
    <citation type="submission" date="2019-02" db="EMBL/GenBank/DDBJ databases">
        <title>Deep-cultivation of Planctomycetes and their phenomic and genomic characterization uncovers novel biology.</title>
        <authorList>
            <person name="Wiegand S."/>
            <person name="Jogler M."/>
            <person name="Boedeker C."/>
            <person name="Pinto D."/>
            <person name="Vollmers J."/>
            <person name="Rivas-Marin E."/>
            <person name="Kohn T."/>
            <person name="Peeters S.H."/>
            <person name="Heuer A."/>
            <person name="Rast P."/>
            <person name="Oberbeckmann S."/>
            <person name="Bunk B."/>
            <person name="Jeske O."/>
            <person name="Meyerdierks A."/>
            <person name="Storesund J.E."/>
            <person name="Kallscheuer N."/>
            <person name="Luecker S."/>
            <person name="Lage O.M."/>
            <person name="Pohl T."/>
            <person name="Merkel B.J."/>
            <person name="Hornburger P."/>
            <person name="Mueller R.-W."/>
            <person name="Bruemmer F."/>
            <person name="Labrenz M."/>
            <person name="Spormann A.M."/>
            <person name="Op Den Camp H."/>
            <person name="Overmann J."/>
            <person name="Amann R."/>
            <person name="Jetten M.S.M."/>
            <person name="Mascher T."/>
            <person name="Medema M.H."/>
            <person name="Devos D.P."/>
            <person name="Kaster A.-K."/>
            <person name="Ovreas L."/>
            <person name="Rohde M."/>
            <person name="Galperin M.Y."/>
            <person name="Jogler C."/>
        </authorList>
    </citation>
    <scope>NUCLEOTIDE SEQUENCE [LARGE SCALE GENOMIC DNA]</scope>
    <source>
        <strain evidence="1 2">Pla52n</strain>
    </source>
</reference>
<dbReference type="AlphaFoldDB" id="A0A5C6B6C9"/>
<keyword evidence="2" id="KW-1185">Reference proteome</keyword>
<organism evidence="1 2">
    <name type="scientific">Stieleria varia</name>
    <dbReference type="NCBI Taxonomy" id="2528005"/>
    <lineage>
        <taxon>Bacteria</taxon>
        <taxon>Pseudomonadati</taxon>
        <taxon>Planctomycetota</taxon>
        <taxon>Planctomycetia</taxon>
        <taxon>Pirellulales</taxon>
        <taxon>Pirellulaceae</taxon>
        <taxon>Stieleria</taxon>
    </lineage>
</organism>
<comment type="caution">
    <text evidence="1">The sequence shown here is derived from an EMBL/GenBank/DDBJ whole genome shotgun (WGS) entry which is preliminary data.</text>
</comment>
<dbReference type="RefSeq" id="WP_342190322.1">
    <property type="nucleotide sequence ID" value="NZ_CP151726.1"/>
</dbReference>
<dbReference type="Proteomes" id="UP000320176">
    <property type="component" value="Unassembled WGS sequence"/>
</dbReference>
<protein>
    <submittedName>
        <fullName evidence="1">Uncharacterized protein</fullName>
    </submittedName>
</protein>
<evidence type="ECO:0000313" key="1">
    <source>
        <dbReference type="EMBL" id="TWU07508.1"/>
    </source>
</evidence>
<sequence>MNTTMNADQIAHLKSSLTRDASLPFNNTVTASQLDALDEAREYDAASTYNFLFAELMIVKYAVGRGRCITIESTPSVTLDSVDDFMDWAIGRYPAFAEPAYHDLYIDPVALVWDGDR</sequence>
<dbReference type="EMBL" id="SJPN01000001">
    <property type="protein sequence ID" value="TWU07508.1"/>
    <property type="molecule type" value="Genomic_DNA"/>
</dbReference>
<evidence type="ECO:0000313" key="2">
    <source>
        <dbReference type="Proteomes" id="UP000320176"/>
    </source>
</evidence>
<gene>
    <name evidence="1" type="ORF">Pla52n_00810</name>
</gene>
<accession>A0A5C6B6C9</accession>
<name>A0A5C6B6C9_9BACT</name>